<evidence type="ECO:0000313" key="1">
    <source>
        <dbReference type="EMBL" id="SHO43156.1"/>
    </source>
</evidence>
<name>A0A1M7XWL2_9BACT</name>
<sequence length="723" mass="81444">MVVFLISYPISRKVPYYSSILSATCEYFWKKIFISVRHWVCWMWTGTGGLVWCVLDVHSSLLGTQPKSAMSSVVSKAMTAIDQRQPFSSLSDVQSLMHSLQRLMKIGLYYPDGHSVLTKATGNFQRDLARVARDNSSVHLSLRNDQLFLENIEIPRTSAFTNELVSILSTLGIDELEIDREIEASEITSFLQKMLQYQAQVQSSRFFQQIDFHDLPYSIRITQKEFLTTQAATVSGKSSSDERAQPSLEQFMERLQKKGVAGQQLARCRAVMESLAAKDVADIAPQADIPHVDWQDIEMMLIRITGEEQVGPGTGSTSSADSLNSLASILQALEQHTSVKRSKEAINLLVSMVKNQPAGQEEGLKKISPDRKAGEKAFPVVPLVKLDEFVRLNHPGKIQLSKLFAPDRREELGILLLQLERGLPLDIEARIFQSMRNILTSKLDQSEWEVLVQGMKCILRRVEQTRFASILKIVLPPLRRSQPASSIVLLNQIIDDCSPQDLRKVWPHAVNELIRLGSRRAPADFHYLCYRVSSLPMEAQKSSLPLLQELDSFQENTVAPDVCSNLQPDSYQLFSLLLNTSLQSQLVSRIIQDFTLHPPGETIETVVPFFDKKNPLHVQFLRTYLQQSKPHAPVSVDAARLAGEIIAESLLALPRENRSESFVLKAISIIGELHAEAGKPTLETIIESKRWLLIPEWPVMCRKKAADSLRALRRSKTIRKSVS</sequence>
<organism evidence="1 2">
    <name type="scientific">Desulfopila aestuarii DSM 18488</name>
    <dbReference type="NCBI Taxonomy" id="1121416"/>
    <lineage>
        <taxon>Bacteria</taxon>
        <taxon>Pseudomonadati</taxon>
        <taxon>Thermodesulfobacteriota</taxon>
        <taxon>Desulfobulbia</taxon>
        <taxon>Desulfobulbales</taxon>
        <taxon>Desulfocapsaceae</taxon>
        <taxon>Desulfopila</taxon>
    </lineage>
</organism>
<dbReference type="AlphaFoldDB" id="A0A1M7XWL2"/>
<dbReference type="STRING" id="1121416.SAMN02745220_00317"/>
<accession>A0A1M7XWL2</accession>
<evidence type="ECO:0000313" key="2">
    <source>
        <dbReference type="Proteomes" id="UP000184603"/>
    </source>
</evidence>
<dbReference type="EMBL" id="FRFE01000001">
    <property type="protein sequence ID" value="SHO43156.1"/>
    <property type="molecule type" value="Genomic_DNA"/>
</dbReference>
<dbReference type="Proteomes" id="UP000184603">
    <property type="component" value="Unassembled WGS sequence"/>
</dbReference>
<protein>
    <submittedName>
        <fullName evidence="1">Uncharacterized protein</fullName>
    </submittedName>
</protein>
<reference evidence="1 2" key="1">
    <citation type="submission" date="2016-12" db="EMBL/GenBank/DDBJ databases">
        <authorList>
            <person name="Song W.-J."/>
            <person name="Kurnit D.M."/>
        </authorList>
    </citation>
    <scope>NUCLEOTIDE SEQUENCE [LARGE SCALE GENOMIC DNA]</scope>
    <source>
        <strain evidence="1 2">DSM 18488</strain>
    </source>
</reference>
<proteinExistence type="predicted"/>
<gene>
    <name evidence="1" type="ORF">SAMN02745220_00317</name>
</gene>
<keyword evidence="2" id="KW-1185">Reference proteome</keyword>